<evidence type="ECO:0000256" key="1">
    <source>
        <dbReference type="ARBA" id="ARBA00004123"/>
    </source>
</evidence>
<comment type="subcellular location">
    <subcellularLocation>
        <location evidence="3">Cytoplasm</location>
    </subcellularLocation>
    <subcellularLocation>
        <location evidence="2">Microsome</location>
    </subcellularLocation>
    <subcellularLocation>
        <location evidence="1">Nucleus</location>
    </subcellularLocation>
</comment>
<dbReference type="GO" id="GO:0005634">
    <property type="term" value="C:nucleus"/>
    <property type="evidence" value="ECO:0007669"/>
    <property type="project" value="UniProtKB-SubCell"/>
</dbReference>
<dbReference type="EMBL" id="RWIC01001345">
    <property type="protein sequence ID" value="TKC36189.1"/>
    <property type="molecule type" value="Genomic_DNA"/>
</dbReference>
<protein>
    <recommendedName>
        <fullName evidence="10">T-cell leukemia/lymphoma protein 1A</fullName>
    </recommendedName>
    <alternativeName>
        <fullName evidence="11">Oncogene TCL-1</fullName>
    </alternativeName>
    <alternativeName>
        <fullName evidence="12">Protein p14 TCL1</fullName>
    </alternativeName>
</protein>
<evidence type="ECO:0000256" key="12">
    <source>
        <dbReference type="ARBA" id="ARBA00077572"/>
    </source>
</evidence>
<evidence type="ECO:0000256" key="3">
    <source>
        <dbReference type="ARBA" id="ARBA00004496"/>
    </source>
</evidence>
<dbReference type="AlphaFoldDB" id="A0A4U1EIP5"/>
<dbReference type="Proteomes" id="UP000308365">
    <property type="component" value="Unassembled WGS sequence"/>
</dbReference>
<dbReference type="SUPFAM" id="SSF50904">
    <property type="entry name" value="Oncogene products"/>
    <property type="match status" value="1"/>
</dbReference>
<evidence type="ECO:0000256" key="9">
    <source>
        <dbReference type="ARBA" id="ARBA00063164"/>
    </source>
</evidence>
<comment type="subunit">
    <text evidence="9">Homodimer. Interacts with AKT1, AKT2 and AKT3 (via PH domain). Interacts with PNPT1; the interaction has no effect on PNPT1 exonuclease activity.</text>
</comment>
<dbReference type="GO" id="GO:0005737">
    <property type="term" value="C:cytoplasm"/>
    <property type="evidence" value="ECO:0007669"/>
    <property type="project" value="UniProtKB-SubCell"/>
</dbReference>
<evidence type="ECO:0000256" key="10">
    <source>
        <dbReference type="ARBA" id="ARBA00071542"/>
    </source>
</evidence>
<accession>A0A4U1EIP5</accession>
<dbReference type="Pfam" id="PF01840">
    <property type="entry name" value="TCL1_MTCP1"/>
    <property type="match status" value="1"/>
</dbReference>
<evidence type="ECO:0000313" key="13">
    <source>
        <dbReference type="EMBL" id="TKC36189.1"/>
    </source>
</evidence>
<evidence type="ECO:0000256" key="7">
    <source>
        <dbReference type="ARBA" id="ARBA00022848"/>
    </source>
</evidence>
<evidence type="ECO:0000313" key="14">
    <source>
        <dbReference type="Proteomes" id="UP000308365"/>
    </source>
</evidence>
<evidence type="ECO:0000256" key="5">
    <source>
        <dbReference type="ARBA" id="ARBA00022490"/>
    </source>
</evidence>
<dbReference type="InterPro" id="IPR036672">
    <property type="entry name" value="TCL1_MTCP1_sf"/>
</dbReference>
<dbReference type="Gene3D" id="2.40.15.10">
    <property type="entry name" value="TCL1/MTCP1"/>
    <property type="match status" value="1"/>
</dbReference>
<name>A0A4U1EIP5_MONMO</name>
<dbReference type="FunFam" id="2.40.15.10:FF:000002">
    <property type="entry name" value="T-cell leukemia/lymphoma protein 1A"/>
    <property type="match status" value="1"/>
</dbReference>
<evidence type="ECO:0000256" key="8">
    <source>
        <dbReference type="ARBA" id="ARBA00023242"/>
    </source>
</evidence>
<proteinExistence type="inferred from homology"/>
<comment type="similarity">
    <text evidence="4">Belongs to the TCL1 family.</text>
</comment>
<evidence type="ECO:0000256" key="4">
    <source>
        <dbReference type="ARBA" id="ARBA00006399"/>
    </source>
</evidence>
<evidence type="ECO:0000256" key="6">
    <source>
        <dbReference type="ARBA" id="ARBA00022824"/>
    </source>
</evidence>
<gene>
    <name evidence="13" type="ORF">EI555_020933</name>
</gene>
<keyword evidence="6" id="KW-0256">Endoplasmic reticulum</keyword>
<dbReference type="InterPro" id="IPR004832">
    <property type="entry name" value="TCL1_MTCP1"/>
</dbReference>
<keyword evidence="7" id="KW-0492">Microsome</keyword>
<evidence type="ECO:0000256" key="11">
    <source>
        <dbReference type="ARBA" id="ARBA00077103"/>
    </source>
</evidence>
<evidence type="ECO:0000256" key="2">
    <source>
        <dbReference type="ARBA" id="ARBA00004144"/>
    </source>
</evidence>
<feature type="non-terminal residue" evidence="13">
    <location>
        <position position="1"/>
    </location>
</feature>
<reference evidence="14" key="1">
    <citation type="journal article" date="2019" name="IScience">
        <title>Narwhal Genome Reveals Long-Term Low Genetic Diversity despite Current Large Abundance Size.</title>
        <authorList>
            <person name="Westbury M.V."/>
            <person name="Petersen B."/>
            <person name="Garde E."/>
            <person name="Heide-Jorgensen M.P."/>
            <person name="Lorenzen E.D."/>
        </authorList>
    </citation>
    <scope>NUCLEOTIDE SEQUENCE [LARGE SCALE GENOMIC DNA]</scope>
</reference>
<keyword evidence="8" id="KW-0539">Nucleus</keyword>
<keyword evidence="5" id="KW-0963">Cytoplasm</keyword>
<dbReference type="PANTHER" id="PTHR14060">
    <property type="entry name" value="PROTEIN P13 MTCP-1"/>
    <property type="match status" value="1"/>
</dbReference>
<comment type="caution">
    <text evidence="13">The sequence shown here is derived from an EMBL/GenBank/DDBJ whole genome shotgun (WGS) entry which is preliminary data.</text>
</comment>
<dbReference type="PANTHER" id="PTHR14060:SF4">
    <property type="entry name" value="T-CELL LEUKEMIA_LYMPHOMA PROTEIN 1A"/>
    <property type="match status" value="1"/>
</dbReference>
<sequence>TARVTMGELPFFRAHTALHPDHLWIWEKAVYVDENQRTWLPVTIELESSLQVLMRQEDVPLGEPVCPSQLGPYLLPVMWQLYPGRRYRGSDSSFWRIVYHIEASFGDTEDMLLEQMADPESCSSHLLLPPEPQACHGDVRACVHLRAPALCVLLRHTQVQEGKDGQRMSPPHRTCLPERLCVGTASSSCPAVPVSPAFSAARWSSASVPVLSLPATSVTSGMPWAASHSVTSALCPSGHRGWGPTRLSLVSEPLDQLSPVVPAHT</sequence>
<dbReference type="GO" id="GO:0043539">
    <property type="term" value="F:protein serine/threonine kinase activator activity"/>
    <property type="evidence" value="ECO:0007669"/>
    <property type="project" value="InterPro"/>
</dbReference>
<organism evidence="13 14">
    <name type="scientific">Monodon monoceros</name>
    <name type="common">Narwhal</name>
    <name type="synonym">Ceratodon monodon</name>
    <dbReference type="NCBI Taxonomy" id="40151"/>
    <lineage>
        <taxon>Eukaryota</taxon>
        <taxon>Metazoa</taxon>
        <taxon>Chordata</taxon>
        <taxon>Craniata</taxon>
        <taxon>Vertebrata</taxon>
        <taxon>Euteleostomi</taxon>
        <taxon>Mammalia</taxon>
        <taxon>Eutheria</taxon>
        <taxon>Laurasiatheria</taxon>
        <taxon>Artiodactyla</taxon>
        <taxon>Whippomorpha</taxon>
        <taxon>Cetacea</taxon>
        <taxon>Odontoceti</taxon>
        <taxon>Monodontidae</taxon>
        <taxon>Monodon</taxon>
    </lineage>
</organism>